<evidence type="ECO:0000256" key="1">
    <source>
        <dbReference type="SAM" id="MobiDB-lite"/>
    </source>
</evidence>
<accession>A0A7W8AJ41</accession>
<sequence length="168" mass="18991">MVLSRLKSLPSRTSDTAEIDLLSFEDALEGVSATVLLEAVRQVNQAVLGHAFHPSPPELRMLCDKIQRQISEDRARKAEGERQRRESEQRRLQHEKTKTPEARARVATMLSRFNQDHEARQAAARSDGLSETADQVRDRLKGQIGETAFNNIPDLPVRDTFKQVGHAR</sequence>
<proteinExistence type="predicted"/>
<comment type="caution">
    <text evidence="2">The sequence shown here is derived from an EMBL/GenBank/DDBJ whole genome shotgun (WGS) entry which is preliminary data.</text>
</comment>
<organism evidence="2 3">
    <name type="scientific">Pseudochrobactrum saccharolyticum</name>
    <dbReference type="NCBI Taxonomy" id="354352"/>
    <lineage>
        <taxon>Bacteria</taxon>
        <taxon>Pseudomonadati</taxon>
        <taxon>Pseudomonadota</taxon>
        <taxon>Alphaproteobacteria</taxon>
        <taxon>Hyphomicrobiales</taxon>
        <taxon>Brucellaceae</taxon>
        <taxon>Pseudochrobactrum</taxon>
    </lineage>
</organism>
<evidence type="ECO:0000313" key="3">
    <source>
        <dbReference type="Proteomes" id="UP000531231"/>
    </source>
</evidence>
<dbReference type="RefSeq" id="WP_170265245.1">
    <property type="nucleotide sequence ID" value="NZ_JACHIL010000003.1"/>
</dbReference>
<dbReference type="EMBL" id="JACHIL010000003">
    <property type="protein sequence ID" value="MBB5091287.1"/>
    <property type="molecule type" value="Genomic_DNA"/>
</dbReference>
<gene>
    <name evidence="2" type="ORF">HNQ68_001828</name>
</gene>
<protein>
    <submittedName>
        <fullName evidence="2">Uncharacterized protein</fullName>
    </submittedName>
</protein>
<reference evidence="2 3" key="1">
    <citation type="submission" date="2020-08" db="EMBL/GenBank/DDBJ databases">
        <title>Genomic Encyclopedia of Type Strains, Phase IV (KMG-IV): sequencing the most valuable type-strain genomes for metagenomic binning, comparative biology and taxonomic classification.</title>
        <authorList>
            <person name="Goeker M."/>
        </authorList>
    </citation>
    <scope>NUCLEOTIDE SEQUENCE [LARGE SCALE GENOMIC DNA]</scope>
    <source>
        <strain evidence="2 3">DSM 25620</strain>
    </source>
</reference>
<keyword evidence="3" id="KW-1185">Reference proteome</keyword>
<feature type="region of interest" description="Disordered" evidence="1">
    <location>
        <begin position="73"/>
        <end position="102"/>
    </location>
</feature>
<dbReference type="Proteomes" id="UP000531231">
    <property type="component" value="Unassembled WGS sequence"/>
</dbReference>
<name>A0A7W8AJ41_9HYPH</name>
<dbReference type="AlphaFoldDB" id="A0A7W8AJ41"/>
<evidence type="ECO:0000313" key="2">
    <source>
        <dbReference type="EMBL" id="MBB5091287.1"/>
    </source>
</evidence>